<gene>
    <name evidence="1" type="ORF">CR513_33763</name>
</gene>
<dbReference type="Proteomes" id="UP000257109">
    <property type="component" value="Unassembled WGS sequence"/>
</dbReference>
<proteinExistence type="predicted"/>
<accession>A0A371G3H1</accession>
<organism evidence="1 2">
    <name type="scientific">Mucuna pruriens</name>
    <name type="common">Velvet bean</name>
    <name type="synonym">Dolichos pruriens</name>
    <dbReference type="NCBI Taxonomy" id="157652"/>
    <lineage>
        <taxon>Eukaryota</taxon>
        <taxon>Viridiplantae</taxon>
        <taxon>Streptophyta</taxon>
        <taxon>Embryophyta</taxon>
        <taxon>Tracheophyta</taxon>
        <taxon>Spermatophyta</taxon>
        <taxon>Magnoliopsida</taxon>
        <taxon>eudicotyledons</taxon>
        <taxon>Gunneridae</taxon>
        <taxon>Pentapetalae</taxon>
        <taxon>rosids</taxon>
        <taxon>fabids</taxon>
        <taxon>Fabales</taxon>
        <taxon>Fabaceae</taxon>
        <taxon>Papilionoideae</taxon>
        <taxon>50 kb inversion clade</taxon>
        <taxon>NPAAA clade</taxon>
        <taxon>indigoferoid/millettioid clade</taxon>
        <taxon>Phaseoleae</taxon>
        <taxon>Mucuna</taxon>
    </lineage>
</organism>
<sequence length="230" mass="26173">MGSVIQDIHRDFGEVGEKFDSLDTILPLLKDLTKQKETVNGGYFVENSNHGHGHFDVHFSNFEDGVSAEFKKALYKVELPKFDGNDLVRWIAKPEKGEGLFGLHWYGRSCCSLVQVFEEETTTYDLRRFSTGGIENPYEQLAGLRQTGWVEKFVQQIEMLLAQIDEVPEELALGFFMNGLNGVIISKVRTHDPQTVTKAIRLAMRVRNEIYGESMGFVSKNNSKGLFLEW</sequence>
<dbReference type="EMBL" id="QJKJ01006875">
    <property type="protein sequence ID" value="RDX85092.1"/>
    <property type="molecule type" value="Genomic_DNA"/>
</dbReference>
<comment type="caution">
    <text evidence="1">The sequence shown here is derived from an EMBL/GenBank/DDBJ whole genome shotgun (WGS) entry which is preliminary data.</text>
</comment>
<evidence type="ECO:0000313" key="1">
    <source>
        <dbReference type="EMBL" id="RDX85092.1"/>
    </source>
</evidence>
<dbReference type="AlphaFoldDB" id="A0A371G3H1"/>
<feature type="non-terminal residue" evidence="1">
    <location>
        <position position="1"/>
    </location>
</feature>
<protein>
    <submittedName>
        <fullName evidence="1">Uncharacterized protein</fullName>
    </submittedName>
</protein>
<reference evidence="1" key="1">
    <citation type="submission" date="2018-05" db="EMBL/GenBank/DDBJ databases">
        <title>Draft genome of Mucuna pruriens seed.</title>
        <authorList>
            <person name="Nnadi N.E."/>
            <person name="Vos R."/>
            <person name="Hasami M.H."/>
            <person name="Devisetty U.K."/>
            <person name="Aguiy J.C."/>
        </authorList>
    </citation>
    <scope>NUCLEOTIDE SEQUENCE [LARGE SCALE GENOMIC DNA]</scope>
    <source>
        <strain evidence="1">JCA_2017</strain>
    </source>
</reference>
<dbReference type="OrthoDB" id="1751726at2759"/>
<evidence type="ECO:0000313" key="2">
    <source>
        <dbReference type="Proteomes" id="UP000257109"/>
    </source>
</evidence>
<keyword evidence="2" id="KW-1185">Reference proteome</keyword>
<name>A0A371G3H1_MUCPR</name>